<dbReference type="PANTHER" id="PTHR46825:SF8">
    <property type="entry name" value="BETA-LACTAMASE-RELATED"/>
    <property type="match status" value="1"/>
</dbReference>
<dbReference type="EMBL" id="PVLF01000001">
    <property type="protein sequence ID" value="PRH83752.1"/>
    <property type="molecule type" value="Genomic_DNA"/>
</dbReference>
<dbReference type="InterPro" id="IPR001586">
    <property type="entry name" value="Beta-lactam_class-C_AS"/>
</dbReference>
<name>A0A2P6MCP4_9GAMM</name>
<dbReference type="Pfam" id="PF00144">
    <property type="entry name" value="Beta-lactamase"/>
    <property type="match status" value="1"/>
</dbReference>
<evidence type="ECO:0000256" key="3">
    <source>
        <dbReference type="ARBA" id="ARBA00012865"/>
    </source>
</evidence>
<feature type="signal peptide" evidence="7">
    <location>
        <begin position="1"/>
        <end position="22"/>
    </location>
</feature>
<comment type="catalytic activity">
    <reaction evidence="1 6">
        <text>a beta-lactam + H2O = a substituted beta-amino acid</text>
        <dbReference type="Rhea" id="RHEA:20401"/>
        <dbReference type="ChEBI" id="CHEBI:15377"/>
        <dbReference type="ChEBI" id="CHEBI:35627"/>
        <dbReference type="ChEBI" id="CHEBI:140347"/>
        <dbReference type="EC" id="3.5.2.6"/>
    </reaction>
</comment>
<organism evidence="9 10">
    <name type="scientific">Arenimonas caeni</name>
    <dbReference type="NCBI Taxonomy" id="2058085"/>
    <lineage>
        <taxon>Bacteria</taxon>
        <taxon>Pseudomonadati</taxon>
        <taxon>Pseudomonadota</taxon>
        <taxon>Gammaproteobacteria</taxon>
        <taxon>Lysobacterales</taxon>
        <taxon>Lysobacteraceae</taxon>
        <taxon>Arenimonas</taxon>
    </lineage>
</organism>
<dbReference type="EC" id="3.5.2.6" evidence="3 6"/>
<reference evidence="9 10" key="1">
    <citation type="submission" date="2018-03" db="EMBL/GenBank/DDBJ databases">
        <title>Arenimonas caeni sp. nov., isolated from activated sludge.</title>
        <authorList>
            <person name="Liu H."/>
        </authorList>
    </citation>
    <scope>NUCLEOTIDE SEQUENCE [LARGE SCALE GENOMIC DNA]</scope>
    <source>
        <strain evidence="10">z29</strain>
    </source>
</reference>
<dbReference type="GO" id="GO:0017001">
    <property type="term" value="P:antibiotic catabolic process"/>
    <property type="evidence" value="ECO:0007669"/>
    <property type="project" value="InterPro"/>
</dbReference>
<dbReference type="SUPFAM" id="SSF56601">
    <property type="entry name" value="beta-lactamase/transpeptidase-like"/>
    <property type="match status" value="1"/>
</dbReference>
<comment type="similarity">
    <text evidence="2 6">Belongs to the class-C beta-lactamase family.</text>
</comment>
<keyword evidence="5 6" id="KW-0046">Antibiotic resistance</keyword>
<dbReference type="InterPro" id="IPR050491">
    <property type="entry name" value="AmpC-like"/>
</dbReference>
<evidence type="ECO:0000256" key="2">
    <source>
        <dbReference type="ARBA" id="ARBA00007840"/>
    </source>
</evidence>
<evidence type="ECO:0000259" key="8">
    <source>
        <dbReference type="Pfam" id="PF00144"/>
    </source>
</evidence>
<evidence type="ECO:0000256" key="7">
    <source>
        <dbReference type="SAM" id="SignalP"/>
    </source>
</evidence>
<evidence type="ECO:0000256" key="5">
    <source>
        <dbReference type="ARBA" id="ARBA00023251"/>
    </source>
</evidence>
<evidence type="ECO:0000256" key="6">
    <source>
        <dbReference type="RuleBase" id="RU361140"/>
    </source>
</evidence>
<dbReference type="Gene3D" id="3.40.710.10">
    <property type="entry name" value="DD-peptidase/beta-lactamase superfamily"/>
    <property type="match status" value="1"/>
</dbReference>
<feature type="domain" description="Beta-lactamase-related" evidence="8">
    <location>
        <begin position="43"/>
        <end position="338"/>
    </location>
</feature>
<evidence type="ECO:0000313" key="9">
    <source>
        <dbReference type="EMBL" id="PRH83752.1"/>
    </source>
</evidence>
<dbReference type="PANTHER" id="PTHR46825">
    <property type="entry name" value="D-ALANYL-D-ALANINE-CARBOXYPEPTIDASE/ENDOPEPTIDASE AMPH"/>
    <property type="match status" value="1"/>
</dbReference>
<dbReference type="AlphaFoldDB" id="A0A2P6MCP4"/>
<feature type="chain" id="PRO_5015173504" description="Beta-lactamase" evidence="7">
    <location>
        <begin position="23"/>
        <end position="459"/>
    </location>
</feature>
<protein>
    <recommendedName>
        <fullName evidence="3 6">Beta-lactamase</fullName>
        <ecNumber evidence="3 6">3.5.2.6</ecNumber>
    </recommendedName>
</protein>
<keyword evidence="7" id="KW-0732">Signal</keyword>
<evidence type="ECO:0000256" key="4">
    <source>
        <dbReference type="ARBA" id="ARBA00022801"/>
    </source>
</evidence>
<dbReference type="GO" id="GO:0046677">
    <property type="term" value="P:response to antibiotic"/>
    <property type="evidence" value="ECO:0007669"/>
    <property type="project" value="UniProtKB-UniRule"/>
</dbReference>
<dbReference type="Proteomes" id="UP000241736">
    <property type="component" value="Unassembled WGS sequence"/>
</dbReference>
<dbReference type="GO" id="GO:0030288">
    <property type="term" value="C:outer membrane-bounded periplasmic space"/>
    <property type="evidence" value="ECO:0007669"/>
    <property type="project" value="InterPro"/>
</dbReference>
<dbReference type="PROSITE" id="PS00336">
    <property type="entry name" value="BETA_LACTAMASE_C"/>
    <property type="match status" value="1"/>
</dbReference>
<proteinExistence type="inferred from homology"/>
<dbReference type="InterPro" id="IPR012338">
    <property type="entry name" value="Beta-lactam/transpept-like"/>
</dbReference>
<keyword evidence="10" id="KW-1185">Reference proteome</keyword>
<sequence>MSLVPSLSCLSLALLVSTPAAAMSDAELAAKLGQRLHGDRTGACLAVAVVEDGTVARAYGCADPAAEPRVGPGTAFEIGSVSKTMVAALVAREIEAGRASLDDTLASWLPEGTRVPDFEGKPILLRHVLTHTGGLPALPPGVAIADPGNPYAGMRAADLHAALGRVTLSRAPGTAFEYSNFALMLLSEALARRAGQPVEALLDAHVFSPLGMAGAYLDDRPEGVQAARGHAPNRNVVPAWTFRDDTGGVGGVRATLDDMVAYVQGQLGGAPADLQPLLDLTQAPAWTGGRPEMGMGWIIAPLNERRVHVHEGGTGGFTSMVVFDRQAGRGVVVLSDTAQHSLGGLGSLGLHLLDPAVPLGVPRREATAPGELLDALAGDYQLQGAMKMSVRRKQDALEIQAEGQPPFAMGYDSAGDFYPLAFDAVLRPVPRPDGSLAFVWLQGGGAVPAQRLPERGARP</sequence>
<comment type="caution">
    <text evidence="9">The sequence shown here is derived from an EMBL/GenBank/DDBJ whole genome shotgun (WGS) entry which is preliminary data.</text>
</comment>
<accession>A0A2P6MCP4</accession>
<gene>
    <name evidence="9" type="ORF">C6N40_01005</name>
</gene>
<dbReference type="RefSeq" id="WP_106989139.1">
    <property type="nucleotide sequence ID" value="NZ_KZ679084.1"/>
</dbReference>
<dbReference type="OrthoDB" id="2851198at2"/>
<dbReference type="InterPro" id="IPR001466">
    <property type="entry name" value="Beta-lactam-related"/>
</dbReference>
<evidence type="ECO:0000313" key="10">
    <source>
        <dbReference type="Proteomes" id="UP000241736"/>
    </source>
</evidence>
<keyword evidence="4 6" id="KW-0378">Hydrolase</keyword>
<dbReference type="GO" id="GO:0008800">
    <property type="term" value="F:beta-lactamase activity"/>
    <property type="evidence" value="ECO:0007669"/>
    <property type="project" value="UniProtKB-UniRule"/>
</dbReference>
<evidence type="ECO:0000256" key="1">
    <source>
        <dbReference type="ARBA" id="ARBA00001526"/>
    </source>
</evidence>